<keyword evidence="10 13" id="KW-0804">Transcription</keyword>
<dbReference type="InterPro" id="IPR013800">
    <property type="entry name" value="STAT_TF_alpha"/>
</dbReference>
<evidence type="ECO:0000256" key="12">
    <source>
        <dbReference type="PROSITE-ProRule" id="PRU00191"/>
    </source>
</evidence>
<comment type="subcellular location">
    <subcellularLocation>
        <location evidence="2 13">Cytoplasm</location>
    </subcellularLocation>
    <subcellularLocation>
        <location evidence="1 13">Nucleus</location>
    </subcellularLocation>
</comment>
<dbReference type="Pfam" id="PF02864">
    <property type="entry name" value="STAT_bind"/>
    <property type="match status" value="1"/>
</dbReference>
<name>A0ABM0M4K0_SACKO</name>
<dbReference type="RefSeq" id="XP_006814941.1">
    <property type="nucleotide sequence ID" value="XM_006814878.1"/>
</dbReference>
<evidence type="ECO:0000313" key="17">
    <source>
        <dbReference type="RefSeq" id="XP_006814942.1"/>
    </source>
</evidence>
<dbReference type="InterPro" id="IPR012345">
    <property type="entry name" value="STAT_TF_DNA-bd_N"/>
</dbReference>
<sequence>MALWARSQQLQGEQLKQMQALYGPHFPIEIRHHCADWLESQQWHDYDMTNPAHEQHAKQCLEQLLACVRQKSTDSVDFVTNMRLNEIYLQVKQQYDANPLNLVRIIQHCLDTERELVQSTENEGHQSEGMQENSQTDLYRQLDCTFQRLYQMTQETEADLQNMKQKQELFVFQYQTSLKLQNQLKQLQQYPQNDPNRQAREKQLMAERKEVDTNLQLEAQQLLQNRIDLAEKHQQTFKILEDLLNQTLEDQLVQWKRRQQLASIGGPPEGSLEQIQQWCENLADLIWQNRQQIKNIDLLRQQLPMKCPGSDLLPQLHNTITSLLSTLVTSTFIIDKQPPQVLKKDTKFSAGVRLLVGGKLSVHMSPPTVKASIISENQAKALLHNENANVNDTSGDILNNCGVMEYLKDSGVLSVNFRNMSLKKIKREEGRGQEIVTEKKFTILFQSEFSVAGQELVFQVRTLSLPVVVIVHGNQESNASATILWDNSFAEPGRIPFIVQEKVHWTRLSQALNRKFSQACGRQLTPQNLKYLAVKAFDGHSTPDMDFDNMMISWANFNRENLSGKQFTFWKWFHGIIEITKKHLREPWQEGYVVGFVSKGHAQELLLSRANGTFMLRYSDGSIGGVTIAWVAQDPNTGERQVWNLQPFTSEDFNIRSLADRILDLPQLVNLYPDIPKDLAFAKYTKKQPEVDTKTQDGYVPSGLVSTVQLPAASMMPMSPLAPRMYEEPASPAQSIINPGSVQSTASTDTTMADMNSAANAEIDLTELTVEDINALANISFTDDFNIEGAEEFDTIMAEDLDSFLSRVL</sequence>
<dbReference type="InterPro" id="IPR013799">
    <property type="entry name" value="STAT_TF_prot_interaction"/>
</dbReference>
<dbReference type="InterPro" id="IPR015988">
    <property type="entry name" value="STAT_TF_CC"/>
</dbReference>
<dbReference type="Gene3D" id="3.30.505.10">
    <property type="entry name" value="SH2 domain"/>
    <property type="match status" value="1"/>
</dbReference>
<reference evidence="16 17" key="1">
    <citation type="submission" date="2025-05" db="UniProtKB">
        <authorList>
            <consortium name="RefSeq"/>
        </authorList>
    </citation>
    <scope>IDENTIFICATION</scope>
    <source>
        <tissue evidence="16 17">Testes</tissue>
    </source>
</reference>
<keyword evidence="8 13" id="KW-0238">DNA-binding</keyword>
<feature type="domain" description="SH2" evidence="14">
    <location>
        <begin position="572"/>
        <end position="690"/>
    </location>
</feature>
<gene>
    <name evidence="16 17" type="primary">LOC100313741</name>
</gene>
<evidence type="ECO:0000256" key="10">
    <source>
        <dbReference type="ARBA" id="ARBA00023163"/>
    </source>
</evidence>
<dbReference type="InterPro" id="IPR036535">
    <property type="entry name" value="STAT_N_sf"/>
</dbReference>
<dbReference type="RefSeq" id="XP_006814942.1">
    <property type="nucleotide sequence ID" value="XM_006814879.1"/>
</dbReference>
<dbReference type="InterPro" id="IPR035858">
    <property type="entry name" value="STAT5a/5b_DBD"/>
</dbReference>
<keyword evidence="7 13" id="KW-0805">Transcription regulation</keyword>
<evidence type="ECO:0000256" key="8">
    <source>
        <dbReference type="ARBA" id="ARBA00023125"/>
    </source>
</evidence>
<dbReference type="Gene3D" id="1.20.1050.20">
    <property type="entry name" value="STAT transcription factor, all-alpha domain"/>
    <property type="match status" value="1"/>
</dbReference>
<comment type="similarity">
    <text evidence="3 13">Belongs to the transcription factor STAT family.</text>
</comment>
<dbReference type="SUPFAM" id="SSF55550">
    <property type="entry name" value="SH2 domain"/>
    <property type="match status" value="1"/>
</dbReference>
<keyword evidence="4 13" id="KW-0963">Cytoplasm</keyword>
<evidence type="ECO:0000256" key="5">
    <source>
        <dbReference type="ARBA" id="ARBA00022553"/>
    </source>
</evidence>
<keyword evidence="6 12" id="KW-0727">SH2 domain</keyword>
<dbReference type="InterPro" id="IPR036860">
    <property type="entry name" value="SH2_dom_sf"/>
</dbReference>
<dbReference type="Pfam" id="PF00017">
    <property type="entry name" value="SH2"/>
    <property type="match status" value="1"/>
</dbReference>
<keyword evidence="9 13" id="KW-0010">Activator</keyword>
<dbReference type="InterPro" id="IPR048988">
    <property type="entry name" value="STAT_linker"/>
</dbReference>
<dbReference type="SMART" id="SM00964">
    <property type="entry name" value="STAT_int"/>
    <property type="match status" value="1"/>
</dbReference>
<organism evidence="15 16">
    <name type="scientific">Saccoglossus kowalevskii</name>
    <name type="common">Acorn worm</name>
    <dbReference type="NCBI Taxonomy" id="10224"/>
    <lineage>
        <taxon>Eukaryota</taxon>
        <taxon>Metazoa</taxon>
        <taxon>Hemichordata</taxon>
        <taxon>Enteropneusta</taxon>
        <taxon>Harrimaniidae</taxon>
        <taxon>Saccoglossus</taxon>
    </lineage>
</organism>
<dbReference type="SMART" id="SM00252">
    <property type="entry name" value="SH2"/>
    <property type="match status" value="1"/>
</dbReference>
<dbReference type="Pfam" id="PF21354">
    <property type="entry name" value="STAT_linker"/>
    <property type="match status" value="1"/>
</dbReference>
<dbReference type="InterPro" id="IPR008967">
    <property type="entry name" value="p53-like_TF_DNA-bd_sf"/>
</dbReference>
<dbReference type="Pfam" id="PF02865">
    <property type="entry name" value="STAT_int"/>
    <property type="match status" value="1"/>
</dbReference>
<dbReference type="CDD" id="cd16849">
    <property type="entry name" value="STAT5_DBD"/>
    <property type="match status" value="1"/>
</dbReference>
<dbReference type="InterPro" id="IPR000980">
    <property type="entry name" value="SH2"/>
</dbReference>
<dbReference type="InterPro" id="IPR013801">
    <property type="entry name" value="STAT_TF_DNA-bd"/>
</dbReference>
<dbReference type="GeneID" id="100313741"/>
<evidence type="ECO:0000313" key="16">
    <source>
        <dbReference type="RefSeq" id="XP_006814941.1"/>
    </source>
</evidence>
<evidence type="ECO:0000256" key="1">
    <source>
        <dbReference type="ARBA" id="ARBA00004123"/>
    </source>
</evidence>
<protein>
    <recommendedName>
        <fullName evidence="13">Signal transducer and activator of transcription</fullName>
    </recommendedName>
</protein>
<dbReference type="InterPro" id="IPR001217">
    <property type="entry name" value="STAT"/>
</dbReference>
<dbReference type="Proteomes" id="UP000694865">
    <property type="component" value="Unplaced"/>
</dbReference>
<dbReference type="InterPro" id="IPR046994">
    <property type="entry name" value="STAT5_CC"/>
</dbReference>
<dbReference type="PANTHER" id="PTHR11801">
    <property type="entry name" value="SIGNAL TRANSDUCER AND ACTIVATOR OF TRANSCRIPTION"/>
    <property type="match status" value="1"/>
</dbReference>
<dbReference type="Gene3D" id="1.10.238.10">
    <property type="entry name" value="EF-hand"/>
    <property type="match status" value="1"/>
</dbReference>
<dbReference type="SUPFAM" id="SSF47655">
    <property type="entry name" value="STAT"/>
    <property type="match status" value="1"/>
</dbReference>
<proteinExistence type="inferred from homology"/>
<evidence type="ECO:0000256" key="2">
    <source>
        <dbReference type="ARBA" id="ARBA00004496"/>
    </source>
</evidence>
<evidence type="ECO:0000256" key="3">
    <source>
        <dbReference type="ARBA" id="ARBA00005586"/>
    </source>
</evidence>
<dbReference type="SUPFAM" id="SSF48092">
    <property type="entry name" value="Transcription factor STAT-4 N-domain"/>
    <property type="match status" value="1"/>
</dbReference>
<evidence type="ECO:0000256" key="7">
    <source>
        <dbReference type="ARBA" id="ARBA00023015"/>
    </source>
</evidence>
<keyword evidence="5 13" id="KW-0597">Phosphoprotein</keyword>
<dbReference type="PROSITE" id="PS50001">
    <property type="entry name" value="SH2"/>
    <property type="match status" value="1"/>
</dbReference>
<keyword evidence="11 13" id="KW-0539">Nucleus</keyword>
<evidence type="ECO:0000256" key="6">
    <source>
        <dbReference type="ARBA" id="ARBA00022999"/>
    </source>
</evidence>
<evidence type="ECO:0000256" key="9">
    <source>
        <dbReference type="ARBA" id="ARBA00023159"/>
    </source>
</evidence>
<dbReference type="CDD" id="cd16855">
    <property type="entry name" value="STAT5_CCD"/>
    <property type="match status" value="1"/>
</dbReference>
<evidence type="ECO:0000256" key="11">
    <source>
        <dbReference type="ARBA" id="ARBA00023242"/>
    </source>
</evidence>
<accession>A0ABM0M4K0</accession>
<evidence type="ECO:0000313" key="15">
    <source>
        <dbReference type="Proteomes" id="UP000694865"/>
    </source>
</evidence>
<dbReference type="SUPFAM" id="SSF49417">
    <property type="entry name" value="p53-like transcription factors"/>
    <property type="match status" value="1"/>
</dbReference>
<dbReference type="Pfam" id="PF01017">
    <property type="entry name" value="STAT_alpha"/>
    <property type="match status" value="1"/>
</dbReference>
<dbReference type="CDD" id="cd09919">
    <property type="entry name" value="SH2_STAT_family"/>
    <property type="match status" value="1"/>
</dbReference>
<evidence type="ECO:0000256" key="13">
    <source>
        <dbReference type="RuleBase" id="RU046415"/>
    </source>
</evidence>
<evidence type="ECO:0000256" key="4">
    <source>
        <dbReference type="ARBA" id="ARBA00022490"/>
    </source>
</evidence>
<dbReference type="Gene3D" id="2.60.40.630">
    <property type="entry name" value="STAT transcription factor, DNA-binding domain"/>
    <property type="match status" value="1"/>
</dbReference>
<keyword evidence="15" id="KW-1185">Reference proteome</keyword>
<evidence type="ECO:0000259" key="14">
    <source>
        <dbReference type="PROSITE" id="PS50001"/>
    </source>
</evidence>
<dbReference type="Gene3D" id="1.10.532.10">
    <property type="entry name" value="STAT transcription factor, N-terminal domain"/>
    <property type="match status" value="1"/>
</dbReference>